<feature type="transmembrane region" description="Helical" evidence="10">
    <location>
        <begin position="88"/>
        <end position="107"/>
    </location>
</feature>
<dbReference type="InterPro" id="IPR003705">
    <property type="entry name" value="CbiN"/>
</dbReference>
<evidence type="ECO:0000313" key="12">
    <source>
        <dbReference type="EMBL" id="MCX7469167.1"/>
    </source>
</evidence>
<keyword evidence="5 10" id="KW-0812">Transmembrane</keyword>
<reference evidence="12" key="1">
    <citation type="submission" date="2022-11" db="EMBL/GenBank/DDBJ databases">
        <title>Corynebacterium sp. isolated from Penguins.</title>
        <authorList>
            <person name="Sedlar K."/>
            <person name="Svec P."/>
        </authorList>
    </citation>
    <scope>NUCLEOTIDE SEQUENCE</scope>
    <source>
        <strain evidence="12">P7374</strain>
    </source>
</reference>
<evidence type="ECO:0000256" key="6">
    <source>
        <dbReference type="ARBA" id="ARBA00022989"/>
    </source>
</evidence>
<dbReference type="Pfam" id="PF02553">
    <property type="entry name" value="CbiN"/>
    <property type="match status" value="1"/>
</dbReference>
<accession>A0A9Q4C9R1</accession>
<feature type="region of interest" description="Disordered" evidence="11">
    <location>
        <begin position="113"/>
        <end position="138"/>
    </location>
</feature>
<sequence length="138" mass="14323">MRNTTEKKTTTTISRRGNGVVVTIALIVLAAAIAVFPMFYNFGDPDAEEQFGGSDGAAEEIVAEQNPDYEPWASPLIGELPGEVESGLFALQAALGAGILGFAIGNYRGRTRAEERASRTSGAVGTTTAAGADPDDDA</sequence>
<evidence type="ECO:0000256" key="8">
    <source>
        <dbReference type="ARBA" id="ARBA00023136"/>
    </source>
</evidence>
<dbReference type="PANTHER" id="PTHR38662:SF1">
    <property type="entry name" value="COBALT TRANSPORT PROTEIN CBIN"/>
    <property type="match status" value="1"/>
</dbReference>
<dbReference type="NCBIfam" id="NF002780">
    <property type="entry name" value="PRK02898.1"/>
    <property type="match status" value="1"/>
</dbReference>
<evidence type="ECO:0000256" key="5">
    <source>
        <dbReference type="ARBA" id="ARBA00022692"/>
    </source>
</evidence>
<evidence type="ECO:0000256" key="1">
    <source>
        <dbReference type="ARBA" id="ARBA00022426"/>
    </source>
</evidence>
<evidence type="ECO:0000256" key="3">
    <source>
        <dbReference type="ARBA" id="ARBA00022475"/>
    </source>
</evidence>
<comment type="subunit">
    <text evidence="10">Forms an energy-coupling factor (ECF) transporter complex composed of an ATP-binding protein (A component, CbiO), a transmembrane protein (T component, CbiQ) and 2 possible substrate-capture proteins (S components, CbiM and CbiN) of unknown stoichimetry.</text>
</comment>
<organism evidence="12 13">
    <name type="scientific">Corynebacterium pygosceleis</name>
    <dbReference type="NCBI Taxonomy" id="2800406"/>
    <lineage>
        <taxon>Bacteria</taxon>
        <taxon>Bacillati</taxon>
        <taxon>Actinomycetota</taxon>
        <taxon>Actinomycetes</taxon>
        <taxon>Mycobacteriales</taxon>
        <taxon>Corynebacteriaceae</taxon>
        <taxon>Corynebacterium</taxon>
    </lineage>
</organism>
<dbReference type="GO" id="GO:0009236">
    <property type="term" value="P:cobalamin biosynthetic process"/>
    <property type="evidence" value="ECO:0007669"/>
    <property type="project" value="UniProtKB-UniRule"/>
</dbReference>
<evidence type="ECO:0000256" key="7">
    <source>
        <dbReference type="ARBA" id="ARBA00023065"/>
    </source>
</evidence>
<dbReference type="AlphaFoldDB" id="A0A9Q4C9R1"/>
<keyword evidence="8 10" id="KW-0472">Membrane</keyword>
<dbReference type="GO" id="GO:0005886">
    <property type="term" value="C:plasma membrane"/>
    <property type="evidence" value="ECO:0007669"/>
    <property type="project" value="UniProtKB-SubCell"/>
</dbReference>
<keyword evidence="2 10" id="KW-0813">Transport</keyword>
<feature type="compositionally biased region" description="Low complexity" evidence="11">
    <location>
        <begin position="120"/>
        <end position="132"/>
    </location>
</feature>
<keyword evidence="3 10" id="KW-1003">Cell membrane</keyword>
<keyword evidence="1 10" id="KW-0171">Cobalt transport</keyword>
<keyword evidence="7 10" id="KW-0406">Ion transport</keyword>
<comment type="function">
    <text evidence="10">Part of the energy-coupling factor (ECF) transporter complex CbiMNOQ involved in cobalt import.</text>
</comment>
<keyword evidence="6 10" id="KW-1133">Transmembrane helix</keyword>
<comment type="caution">
    <text evidence="12">The sequence shown here is derived from an EMBL/GenBank/DDBJ whole genome shotgun (WGS) entry which is preliminary data.</text>
</comment>
<comment type="pathway">
    <text evidence="10">Cofactor biosynthesis; adenosylcobalamin biosynthesis.</text>
</comment>
<dbReference type="PANTHER" id="PTHR38662">
    <property type="entry name" value="COBALT TRANSPORT PROTEIN CBIN"/>
    <property type="match status" value="1"/>
</dbReference>
<feature type="transmembrane region" description="Helical" evidence="10">
    <location>
        <begin position="20"/>
        <end position="40"/>
    </location>
</feature>
<comment type="similarity">
    <text evidence="10">Belongs to the CbiN family.</text>
</comment>
<dbReference type="RefSeq" id="WP_200253351.1">
    <property type="nucleotide sequence ID" value="NZ_JAENIQ020000004.1"/>
</dbReference>
<proteinExistence type="inferred from homology"/>
<keyword evidence="9 10" id="KW-0170">Cobalt</keyword>
<evidence type="ECO:0000256" key="4">
    <source>
        <dbReference type="ARBA" id="ARBA00022573"/>
    </source>
</evidence>
<keyword evidence="4 10" id="KW-0169">Cobalamin biosynthesis</keyword>
<evidence type="ECO:0000313" key="13">
    <source>
        <dbReference type="Proteomes" id="UP001071478"/>
    </source>
</evidence>
<evidence type="ECO:0000256" key="10">
    <source>
        <dbReference type="HAMAP-Rule" id="MF_00330"/>
    </source>
</evidence>
<dbReference type="GO" id="GO:0015087">
    <property type="term" value="F:cobalt ion transmembrane transporter activity"/>
    <property type="evidence" value="ECO:0007669"/>
    <property type="project" value="UniProtKB-UniRule"/>
</dbReference>
<protein>
    <recommendedName>
        <fullName evidence="10">Cobalt transport protein CbiN</fullName>
    </recommendedName>
    <alternativeName>
        <fullName evidence="10">Energy-coupling factor transporter probable substrate-capture protein CbiN</fullName>
        <shortName evidence="10">ECF transporter S component CbiN</shortName>
    </alternativeName>
</protein>
<name>A0A9Q4C9R1_9CORY</name>
<evidence type="ECO:0000256" key="11">
    <source>
        <dbReference type="SAM" id="MobiDB-lite"/>
    </source>
</evidence>
<dbReference type="HAMAP" id="MF_00330">
    <property type="entry name" value="CbiN"/>
    <property type="match status" value="1"/>
</dbReference>
<evidence type="ECO:0000256" key="2">
    <source>
        <dbReference type="ARBA" id="ARBA00022448"/>
    </source>
</evidence>
<gene>
    <name evidence="10" type="primary">cbiN</name>
    <name evidence="12" type="ORF">OS129_09820</name>
</gene>
<dbReference type="EMBL" id="JAPMKU010000004">
    <property type="protein sequence ID" value="MCX7469167.1"/>
    <property type="molecule type" value="Genomic_DNA"/>
</dbReference>
<dbReference type="Proteomes" id="UP001071478">
    <property type="component" value="Unassembled WGS sequence"/>
</dbReference>
<evidence type="ECO:0000256" key="9">
    <source>
        <dbReference type="ARBA" id="ARBA00023285"/>
    </source>
</evidence>
<comment type="subcellular location">
    <subcellularLocation>
        <location evidence="10">Cell membrane</location>
        <topology evidence="10">Multi-pass membrane protein</topology>
    </subcellularLocation>
</comment>